<dbReference type="RefSeq" id="XP_040725347.1">
    <property type="nucleotide sequence ID" value="XM_040867154.1"/>
</dbReference>
<reference evidence="2 3" key="1">
    <citation type="submission" date="2016-07" db="EMBL/GenBank/DDBJ databases">
        <title>Pervasive Adenine N6-methylation of Active Genes in Fungi.</title>
        <authorList>
            <consortium name="DOE Joint Genome Institute"/>
            <person name="Mondo S.J."/>
            <person name="Dannebaum R.O."/>
            <person name="Kuo R.C."/>
            <person name="Labutti K."/>
            <person name="Haridas S."/>
            <person name="Kuo A."/>
            <person name="Salamov A."/>
            <person name="Ahrendt S.R."/>
            <person name="Lipzen A."/>
            <person name="Sullivan W."/>
            <person name="Andreopoulos W.B."/>
            <person name="Clum A."/>
            <person name="Lindquist E."/>
            <person name="Daum C."/>
            <person name="Ramamoorthy G.K."/>
            <person name="Gryganskyi A."/>
            <person name="Culley D."/>
            <person name="Magnuson J.K."/>
            <person name="James T.Y."/>
            <person name="O'Malley M.A."/>
            <person name="Stajich J.E."/>
            <person name="Spatafora J.W."/>
            <person name="Visel A."/>
            <person name="Grigoriev I.V."/>
        </authorList>
    </citation>
    <scope>NUCLEOTIDE SEQUENCE [LARGE SCALE GENOMIC DNA]</scope>
    <source>
        <strain evidence="2 3">12-1054</strain>
    </source>
</reference>
<dbReference type="EMBL" id="MCFI01000009">
    <property type="protein sequence ID" value="ORY82476.1"/>
    <property type="molecule type" value="Genomic_DNA"/>
</dbReference>
<feature type="non-terminal residue" evidence="2">
    <location>
        <position position="171"/>
    </location>
</feature>
<evidence type="ECO:0000313" key="2">
    <source>
        <dbReference type="EMBL" id="ORY82476.1"/>
    </source>
</evidence>
<dbReference type="OrthoDB" id="1060854at2759"/>
<comment type="caution">
    <text evidence="2">The sequence shown here is derived from an EMBL/GenBank/DDBJ whole genome shotgun (WGS) entry which is preliminary data.</text>
</comment>
<protein>
    <submittedName>
        <fullName evidence="2">Cyclin PHO80-like protein</fullName>
    </submittedName>
</protein>
<evidence type="ECO:0000256" key="1">
    <source>
        <dbReference type="ARBA" id="ARBA00023127"/>
    </source>
</evidence>
<dbReference type="STRING" id="56484.A0A1Y2FGR6"/>
<dbReference type="GO" id="GO:0019901">
    <property type="term" value="F:protein kinase binding"/>
    <property type="evidence" value="ECO:0007669"/>
    <property type="project" value="InterPro"/>
</dbReference>
<dbReference type="GO" id="GO:0005634">
    <property type="term" value="C:nucleus"/>
    <property type="evidence" value="ECO:0007669"/>
    <property type="project" value="TreeGrafter"/>
</dbReference>
<dbReference type="InterPro" id="IPR012389">
    <property type="entry name" value="Cyclin_P/U"/>
</dbReference>
<dbReference type="CDD" id="cd20558">
    <property type="entry name" value="CYCLIN_ScPCL7-like"/>
    <property type="match status" value="1"/>
</dbReference>
<dbReference type="OMA" id="CFKEDES"/>
<keyword evidence="1" id="KW-0195">Cyclin</keyword>
<dbReference type="Gene3D" id="1.10.472.10">
    <property type="entry name" value="Cyclin-like"/>
    <property type="match status" value="1"/>
</dbReference>
<dbReference type="PANTHER" id="PTHR15615:SF94">
    <property type="entry name" value="PHO85 CYCLIN-6-RELATED"/>
    <property type="match status" value="1"/>
</dbReference>
<dbReference type="InterPro" id="IPR013922">
    <property type="entry name" value="Cyclin_PHO80-like"/>
</dbReference>
<dbReference type="Proteomes" id="UP000193685">
    <property type="component" value="Unassembled WGS sequence"/>
</dbReference>
<sequence>LDIANHPQSELVLMLASLLGKITASNDTLHNGPNAIMPPRSGTPLLAFHARNIPSISIQAYLARILKYCPMSSDIFLSLLVYFDRIIHGADAHPFSVDSFNVHRLVITGIVVASKFCSDVFYTNSRYAKVGGLPLSELNHLEFQFLLMNDFRLMIPLEELQRYGDQLLHFW</sequence>
<accession>A0A1Y2FGR6</accession>
<dbReference type="AlphaFoldDB" id="A0A1Y2FGR6"/>
<name>A0A1Y2FGR6_PROLT</name>
<feature type="non-terminal residue" evidence="2">
    <location>
        <position position="1"/>
    </location>
</feature>
<keyword evidence="3" id="KW-1185">Reference proteome</keyword>
<dbReference type="GO" id="GO:0000307">
    <property type="term" value="C:cyclin-dependent protein kinase holoenzyme complex"/>
    <property type="evidence" value="ECO:0007669"/>
    <property type="project" value="TreeGrafter"/>
</dbReference>
<dbReference type="PANTHER" id="PTHR15615">
    <property type="match status" value="1"/>
</dbReference>
<proteinExistence type="predicted"/>
<dbReference type="GO" id="GO:0016538">
    <property type="term" value="F:cyclin-dependent protein serine/threonine kinase regulator activity"/>
    <property type="evidence" value="ECO:0007669"/>
    <property type="project" value="TreeGrafter"/>
</dbReference>
<dbReference type="PIRSF" id="PIRSF027110">
    <property type="entry name" value="PREG"/>
    <property type="match status" value="1"/>
</dbReference>
<evidence type="ECO:0000313" key="3">
    <source>
        <dbReference type="Proteomes" id="UP000193685"/>
    </source>
</evidence>
<dbReference type="GeneID" id="63783753"/>
<gene>
    <name evidence="2" type="ORF">BCR37DRAFT_334707</name>
</gene>
<organism evidence="2 3">
    <name type="scientific">Protomyces lactucae-debilis</name>
    <dbReference type="NCBI Taxonomy" id="2754530"/>
    <lineage>
        <taxon>Eukaryota</taxon>
        <taxon>Fungi</taxon>
        <taxon>Dikarya</taxon>
        <taxon>Ascomycota</taxon>
        <taxon>Taphrinomycotina</taxon>
        <taxon>Taphrinomycetes</taxon>
        <taxon>Taphrinales</taxon>
        <taxon>Protomycetaceae</taxon>
        <taxon>Protomyces</taxon>
    </lineage>
</organism>
<dbReference type="Pfam" id="PF08613">
    <property type="entry name" value="Cyclin"/>
    <property type="match status" value="1"/>
</dbReference>